<dbReference type="OrthoDB" id="146444at2"/>
<organism evidence="4 5">
    <name type="scientific">Alkalicoccus daliensis</name>
    <dbReference type="NCBI Taxonomy" id="745820"/>
    <lineage>
        <taxon>Bacteria</taxon>
        <taxon>Bacillati</taxon>
        <taxon>Bacillota</taxon>
        <taxon>Bacilli</taxon>
        <taxon>Bacillales</taxon>
        <taxon>Bacillaceae</taxon>
        <taxon>Alkalicoccus</taxon>
    </lineage>
</organism>
<keyword evidence="5" id="KW-1185">Reference proteome</keyword>
<protein>
    <submittedName>
        <fullName evidence="4">Gas vesicle synthesis protein GvpL/GvpF</fullName>
    </submittedName>
</protein>
<dbReference type="PANTHER" id="PTHR36852">
    <property type="entry name" value="PROTEIN GVPL 2"/>
    <property type="match status" value="1"/>
</dbReference>
<proteinExistence type="inferred from homology"/>
<evidence type="ECO:0000313" key="5">
    <source>
        <dbReference type="Proteomes" id="UP000198778"/>
    </source>
</evidence>
<dbReference type="STRING" id="745820.SAMN04488053_11328"/>
<accession>A0A1H0JCD4</accession>
<dbReference type="InterPro" id="IPR009430">
    <property type="entry name" value="GvpL/GvpF"/>
</dbReference>
<keyword evidence="1" id="KW-0304">Gas vesicle</keyword>
<dbReference type="Proteomes" id="UP000198778">
    <property type="component" value="Unassembled WGS sequence"/>
</dbReference>
<evidence type="ECO:0000256" key="3">
    <source>
        <dbReference type="ARBA" id="ARBA00035643"/>
    </source>
</evidence>
<dbReference type="EMBL" id="FNIL01000013">
    <property type="protein sequence ID" value="SDO41210.1"/>
    <property type="molecule type" value="Genomic_DNA"/>
</dbReference>
<evidence type="ECO:0000313" key="4">
    <source>
        <dbReference type="EMBL" id="SDO41210.1"/>
    </source>
</evidence>
<comment type="subcellular location">
    <subcellularLocation>
        <location evidence="2">Gas vesicle</location>
    </subcellularLocation>
</comment>
<reference evidence="5" key="1">
    <citation type="submission" date="2016-10" db="EMBL/GenBank/DDBJ databases">
        <authorList>
            <person name="Varghese N."/>
            <person name="Submissions S."/>
        </authorList>
    </citation>
    <scope>NUCLEOTIDE SEQUENCE [LARGE SCALE GENOMIC DNA]</scope>
    <source>
        <strain evidence="5">CGMCC 1.10369</strain>
    </source>
</reference>
<sequence>MTTDVNTQKLIYLYGFIPAEEIKEKGEISIPGIDSDYSVEFYTYGDITVAACLVKEEEFNEQELNKKVEDMKWLQEKAFHHHDNMNKLHEKYTIIPLKFGTIYQNKESMESTIGSYRENIQHIFQELEGKEEWNIKIYTDVKKFKESVAVTSPAIEEEQKKIEELPRGKQFFAKKKIEKRIEEQADNDIIDYCENFHEEVKKYSEAEEVKKNWEKKLTGREDDMCWNAAYLIPEEHVEKVAKLVKDKRTGEENFTFEITGPWPAYHFSDFSKGKK</sequence>
<dbReference type="GO" id="GO:0031411">
    <property type="term" value="C:gas vesicle"/>
    <property type="evidence" value="ECO:0007669"/>
    <property type="project" value="UniProtKB-SubCell"/>
</dbReference>
<comment type="similarity">
    <text evidence="3">Belongs to the gas vesicle GvpF/GvpL family.</text>
</comment>
<dbReference type="Pfam" id="PF06386">
    <property type="entry name" value="GvpL_GvpF"/>
    <property type="match status" value="1"/>
</dbReference>
<name>A0A1H0JCD4_9BACI</name>
<dbReference type="GO" id="GO:0031412">
    <property type="term" value="P:gas vesicle organization"/>
    <property type="evidence" value="ECO:0007669"/>
    <property type="project" value="InterPro"/>
</dbReference>
<evidence type="ECO:0000256" key="1">
    <source>
        <dbReference type="ARBA" id="ARBA00022987"/>
    </source>
</evidence>
<dbReference type="RefSeq" id="WP_090843841.1">
    <property type="nucleotide sequence ID" value="NZ_FNIL01000013.1"/>
</dbReference>
<gene>
    <name evidence="4" type="ORF">SAMN04488053_11328</name>
</gene>
<dbReference type="AlphaFoldDB" id="A0A1H0JCD4"/>
<evidence type="ECO:0000256" key="2">
    <source>
        <dbReference type="ARBA" id="ARBA00035108"/>
    </source>
</evidence>
<dbReference type="PANTHER" id="PTHR36852:SF1">
    <property type="entry name" value="PROTEIN GVPL 2"/>
    <property type="match status" value="1"/>
</dbReference>